<name>Q0IL50_NPVLS</name>
<reference evidence="1 2" key="1">
    <citation type="journal article" date="2007" name="Virus Genes">
        <title>Genome sequence of Leucania seperata nucleopolyhedrovirus.</title>
        <authorList>
            <person name="Xiao H."/>
            <person name="Qi Y."/>
        </authorList>
    </citation>
    <scope>NUCLEOTIDE SEQUENCE [LARGE SCALE GENOMIC DNA]</scope>
    <source>
        <strain evidence="1 2">AH1</strain>
    </source>
</reference>
<organismHost>
    <name type="scientific">Lepidoptera</name>
    <name type="common">moths &amp; butterflies</name>
    <dbReference type="NCBI Taxonomy" id="7088"/>
</organismHost>
<reference evidence="1 2" key="2">
    <citation type="journal article" date="2007" name="Virus Res.">
        <title>P13 of Leucania separata multiple nuclear polyhedrosis virus affected the polyhedra and budded virions yields of AcMNPV.</title>
        <authorList>
            <person name="Du E.Q."/>
            <person name="Yan F."/>
            <person name="Jin W.X."/>
            <person name="Lu N."/>
            <person name="Xiao H.Z."/>
            <person name="Lu S.Y."/>
            <person name="Qi Y.P."/>
        </authorList>
    </citation>
    <scope>NUCLEOTIDE SEQUENCE [LARGE SCALE GENOMIC DNA]</scope>
    <source>
        <strain evidence="1 2">AH1</strain>
    </source>
</reference>
<dbReference type="Pfam" id="PF06033">
    <property type="entry name" value="DUF918"/>
    <property type="match status" value="1"/>
</dbReference>
<dbReference type="OrthoDB" id="19330at10239"/>
<dbReference type="KEGG" id="vg:5176394"/>
<organism evidence="1 2">
    <name type="scientific">Leucania separata nucleopolyhedrovirus</name>
    <name type="common">LsNPV</name>
    <dbReference type="NCBI Taxonomy" id="1307956"/>
    <lineage>
        <taxon>Viruses</taxon>
        <taxon>Viruses incertae sedis</taxon>
        <taxon>Naldaviricetes</taxon>
        <taxon>Lefavirales</taxon>
        <taxon>Baculoviridae</taxon>
        <taxon>Alphabaculovirus</taxon>
        <taxon>Alphabaculovirus leseparatae</taxon>
    </lineage>
</organism>
<dbReference type="RefSeq" id="YP_758366.1">
    <property type="nucleotide sequence ID" value="NC_008348.1"/>
</dbReference>
<dbReference type="InterPro" id="IPR009264">
    <property type="entry name" value="AcMNPV_Orf57"/>
</dbReference>
<protein>
    <submittedName>
        <fullName evidence="1">ORF69</fullName>
    </submittedName>
</protein>
<proteinExistence type="predicted"/>
<sequence length="169" mass="20165">MFSSVSVRLLELDGYCLDLRHVSFENETGLDLIEYIVFLNVKCSIFRNFHVRSDLSLESLALHIFRNVRYRIDGREMTTANKSFVDYIFHDEHDRDAMHIKLHPWLRVVVAKKLRSSERYHQRITGFMDFEKRLQNPPDTVALLTDYNSTRDILDSFYEKNLFEHTDED</sequence>
<dbReference type="GeneID" id="5176394"/>
<evidence type="ECO:0000313" key="1">
    <source>
        <dbReference type="EMBL" id="AAR28833.1"/>
    </source>
</evidence>
<evidence type="ECO:0000313" key="2">
    <source>
        <dbReference type="Proteomes" id="UP000201737"/>
    </source>
</evidence>
<keyword evidence="2" id="KW-1185">Reference proteome</keyword>
<dbReference type="Proteomes" id="UP000201737">
    <property type="component" value="Segment"/>
</dbReference>
<accession>Q0IL50</accession>
<dbReference type="EMBL" id="AY394490">
    <property type="protein sequence ID" value="AAR28833.1"/>
    <property type="molecule type" value="Genomic_DNA"/>
</dbReference>